<dbReference type="Gene3D" id="2.115.10.20">
    <property type="entry name" value="Glycosyl hydrolase domain, family 43"/>
    <property type="match status" value="1"/>
</dbReference>
<reference evidence="1" key="1">
    <citation type="submission" date="2022-10" db="EMBL/GenBank/DDBJ databases">
        <title>Chitinophaga sp. nov., isolated from soil.</title>
        <authorList>
            <person name="Jeon C.O."/>
        </authorList>
    </citation>
    <scope>NUCLEOTIDE SEQUENCE</scope>
    <source>
        <strain evidence="1">R8</strain>
    </source>
</reference>
<name>A0ABY6J7F6_9BACT</name>
<dbReference type="EMBL" id="CP107006">
    <property type="protein sequence ID" value="UYQ95532.1"/>
    <property type="molecule type" value="Genomic_DNA"/>
</dbReference>
<evidence type="ECO:0008006" key="3">
    <source>
        <dbReference type="Google" id="ProtNLM"/>
    </source>
</evidence>
<dbReference type="RefSeq" id="WP_264283254.1">
    <property type="nucleotide sequence ID" value="NZ_CP107006.1"/>
</dbReference>
<protein>
    <recommendedName>
        <fullName evidence="3">Glycosyl hydrolases family 43</fullName>
    </recommendedName>
</protein>
<dbReference type="Proteomes" id="UP001162741">
    <property type="component" value="Chromosome"/>
</dbReference>
<keyword evidence="2" id="KW-1185">Reference proteome</keyword>
<evidence type="ECO:0000313" key="2">
    <source>
        <dbReference type="Proteomes" id="UP001162741"/>
    </source>
</evidence>
<proteinExistence type="predicted"/>
<dbReference type="SUPFAM" id="SSF75005">
    <property type="entry name" value="Arabinanase/levansucrase/invertase"/>
    <property type="match status" value="1"/>
</dbReference>
<gene>
    <name evidence="1" type="ORF">MKQ68_10510</name>
</gene>
<organism evidence="1 2">
    <name type="scientific">Chitinophaga horti</name>
    <dbReference type="NCBI Taxonomy" id="2920382"/>
    <lineage>
        <taxon>Bacteria</taxon>
        <taxon>Pseudomonadati</taxon>
        <taxon>Bacteroidota</taxon>
        <taxon>Chitinophagia</taxon>
        <taxon>Chitinophagales</taxon>
        <taxon>Chitinophagaceae</taxon>
        <taxon>Chitinophaga</taxon>
    </lineage>
</organism>
<dbReference type="InterPro" id="IPR023296">
    <property type="entry name" value="Glyco_hydro_beta-prop_sf"/>
</dbReference>
<evidence type="ECO:0000313" key="1">
    <source>
        <dbReference type="EMBL" id="UYQ95532.1"/>
    </source>
</evidence>
<accession>A0ABY6J7F6</accession>
<sequence length="210" mass="24332">MRRYWTIICLFFMAGAQGQHRDVSLERMQEVYEEVKTPFKYGLVIAPDSGRLADCPSVFKQGKSWYMTYIVFDGRGYETWLAKSSDLLQWTNLGRLLSFSDSTGSEWDVHQKAGYIALQDPKWGGSYKLNKFNGKYWMSYIGGKERGYETGVLSIGMANTSRDITKPHEWQRLPAPVLKAADADVRWWENKKLYKSSVIWDEKKTPVTRL</sequence>